<feature type="transmembrane region" description="Helical" evidence="7">
    <location>
        <begin position="481"/>
        <end position="501"/>
    </location>
</feature>
<sequence>MFNTNQNALMYAFIVSIGGFIFGLDIMLISGTFQFTTLEFGLSAIEKGNIAAAPNYGALVALLVAGYFCEKLGRKKTLMIIAALYVISAVGSAWAPSYFWLFTARLVGGLAFTSLSLASMYIGEIAPANMRGKLVGLNQLNIVLGILAATILNYYLIDWVNSGSAFATSIGLTEQNVWRWMLGVEIIPAILWFGLLFLIPESPRWLVLNHKEAQAHKVIERLTPKENVESQYNQIVSSLKNTDHSLSYKEQLQLLLSPVMRTALVIGVLMACIQALSGMNAVLAFMPMIFQQVGGGDSAFVQSIWVSLIGAAFTVLALMLIDKLGRRIILLGGLITCAISMAVVTYGFYDASYVITIDTISQLSKTTDVSALTAMVGNVYNSDIAFKAAVIDAVGQSTFVQIENELLLLATDIQGMLVLAGIIVFVCSYNFSLGPILWILFSEIFPTKVRAVAITSSALFATIFGGIVVPTFFPWQLENLGATYTFLVYGSFCLLGFLLMAKLVPETKGKTIEEIEALIGKKPEAEVEDRELGLKASS</sequence>
<dbReference type="PROSITE" id="PS50850">
    <property type="entry name" value="MFS"/>
    <property type="match status" value="1"/>
</dbReference>
<evidence type="ECO:0000313" key="10">
    <source>
        <dbReference type="Proteomes" id="UP000019276"/>
    </source>
</evidence>
<dbReference type="AlphaFoldDB" id="W7Q6Z5"/>
<dbReference type="STRING" id="1328313.DS2_16799"/>
<feature type="transmembrane region" description="Helical" evidence="7">
    <location>
        <begin position="452"/>
        <end position="475"/>
    </location>
</feature>
<evidence type="ECO:0000256" key="1">
    <source>
        <dbReference type="ARBA" id="ARBA00004141"/>
    </source>
</evidence>
<comment type="similarity">
    <text evidence="2">Belongs to the major facilitator superfamily. Sugar transporter (TC 2.A.1.1) family.</text>
</comment>
<dbReference type="InterPro" id="IPR003663">
    <property type="entry name" value="Sugar/inositol_transpt"/>
</dbReference>
<feature type="transmembrane region" description="Helical" evidence="7">
    <location>
        <begin position="416"/>
        <end position="440"/>
    </location>
</feature>
<feature type="transmembrane region" description="Helical" evidence="7">
    <location>
        <begin position="177"/>
        <end position="199"/>
    </location>
</feature>
<organism evidence="9 10">
    <name type="scientific">Catenovulum agarivorans DS-2</name>
    <dbReference type="NCBI Taxonomy" id="1328313"/>
    <lineage>
        <taxon>Bacteria</taxon>
        <taxon>Pseudomonadati</taxon>
        <taxon>Pseudomonadota</taxon>
        <taxon>Gammaproteobacteria</taxon>
        <taxon>Alteromonadales</taxon>
        <taxon>Alteromonadaceae</taxon>
        <taxon>Catenovulum</taxon>
    </lineage>
</organism>
<dbReference type="InterPro" id="IPR020846">
    <property type="entry name" value="MFS_dom"/>
</dbReference>
<dbReference type="PRINTS" id="PR00171">
    <property type="entry name" value="SUGRTRNSPORT"/>
</dbReference>
<dbReference type="PROSITE" id="PS00216">
    <property type="entry name" value="SUGAR_TRANSPORT_1"/>
    <property type="match status" value="1"/>
</dbReference>
<feature type="transmembrane region" description="Helical" evidence="7">
    <location>
        <begin position="50"/>
        <end position="69"/>
    </location>
</feature>
<dbReference type="PATRIC" id="fig|1328313.3.peg.3432"/>
<feature type="transmembrane region" description="Helical" evidence="7">
    <location>
        <begin position="328"/>
        <end position="349"/>
    </location>
</feature>
<dbReference type="InterPro" id="IPR005828">
    <property type="entry name" value="MFS_sugar_transport-like"/>
</dbReference>
<dbReference type="EMBL" id="ARZY01000043">
    <property type="protein sequence ID" value="EWH08554.1"/>
    <property type="molecule type" value="Genomic_DNA"/>
</dbReference>
<feature type="transmembrane region" description="Helical" evidence="7">
    <location>
        <begin position="302"/>
        <end position="321"/>
    </location>
</feature>
<evidence type="ECO:0000259" key="8">
    <source>
        <dbReference type="PROSITE" id="PS50850"/>
    </source>
</evidence>
<keyword evidence="3" id="KW-0813">Transport</keyword>
<dbReference type="GO" id="GO:0022857">
    <property type="term" value="F:transmembrane transporter activity"/>
    <property type="evidence" value="ECO:0007669"/>
    <property type="project" value="InterPro"/>
</dbReference>
<gene>
    <name evidence="9" type="ORF">DS2_16799</name>
</gene>
<evidence type="ECO:0000256" key="7">
    <source>
        <dbReference type="SAM" id="Phobius"/>
    </source>
</evidence>
<dbReference type="PANTHER" id="PTHR48020">
    <property type="entry name" value="PROTON MYO-INOSITOL COTRANSPORTER"/>
    <property type="match status" value="1"/>
</dbReference>
<reference evidence="9 10" key="1">
    <citation type="journal article" date="2014" name="Genome Announc.">
        <title>Draft Genome Sequence of the Agar-Degrading Bacterium Catenovulum sp. Strain DS-2, Isolated from Intestines of Haliotis diversicolor.</title>
        <authorList>
            <person name="Shan D."/>
            <person name="Li X."/>
            <person name="Gu Z."/>
            <person name="Wei G."/>
            <person name="Gao Z."/>
            <person name="Shao Z."/>
        </authorList>
    </citation>
    <scope>NUCLEOTIDE SEQUENCE [LARGE SCALE GENOMIC DNA]</scope>
    <source>
        <strain evidence="9 10">DS-2</strain>
    </source>
</reference>
<dbReference type="InterPro" id="IPR036259">
    <property type="entry name" value="MFS_trans_sf"/>
</dbReference>
<keyword evidence="4 7" id="KW-0812">Transmembrane</keyword>
<comment type="subcellular location">
    <subcellularLocation>
        <location evidence="1">Membrane</location>
        <topology evidence="1">Multi-pass membrane protein</topology>
    </subcellularLocation>
</comment>
<dbReference type="Gene3D" id="1.20.1250.20">
    <property type="entry name" value="MFS general substrate transporter like domains"/>
    <property type="match status" value="2"/>
</dbReference>
<dbReference type="SUPFAM" id="SSF103473">
    <property type="entry name" value="MFS general substrate transporter"/>
    <property type="match status" value="1"/>
</dbReference>
<dbReference type="RefSeq" id="WP_035016076.1">
    <property type="nucleotide sequence ID" value="NZ_ARZY01000043.1"/>
</dbReference>
<evidence type="ECO:0000313" key="9">
    <source>
        <dbReference type="EMBL" id="EWH08554.1"/>
    </source>
</evidence>
<evidence type="ECO:0000256" key="5">
    <source>
        <dbReference type="ARBA" id="ARBA00022989"/>
    </source>
</evidence>
<dbReference type="PANTHER" id="PTHR48020:SF12">
    <property type="entry name" value="PROTON MYO-INOSITOL COTRANSPORTER"/>
    <property type="match status" value="1"/>
</dbReference>
<dbReference type="OrthoDB" id="5368493at2"/>
<evidence type="ECO:0000256" key="6">
    <source>
        <dbReference type="ARBA" id="ARBA00023136"/>
    </source>
</evidence>
<protein>
    <submittedName>
        <fullName evidence="9">Sugar transporter</fullName>
    </submittedName>
</protein>
<accession>W7Q6Z5</accession>
<feature type="transmembrane region" description="Helical" evidence="7">
    <location>
        <begin position="102"/>
        <end position="122"/>
    </location>
</feature>
<dbReference type="eggNOG" id="COG2814">
    <property type="taxonomic scope" value="Bacteria"/>
</dbReference>
<dbReference type="Pfam" id="PF00083">
    <property type="entry name" value="Sugar_tr"/>
    <property type="match status" value="2"/>
</dbReference>
<evidence type="ECO:0000256" key="3">
    <source>
        <dbReference type="ARBA" id="ARBA00022448"/>
    </source>
</evidence>
<keyword evidence="9" id="KW-0762">Sugar transport</keyword>
<proteinExistence type="inferred from homology"/>
<dbReference type="InterPro" id="IPR005829">
    <property type="entry name" value="Sugar_transporter_CS"/>
</dbReference>
<evidence type="ECO:0000256" key="2">
    <source>
        <dbReference type="ARBA" id="ARBA00010992"/>
    </source>
</evidence>
<dbReference type="GO" id="GO:0016020">
    <property type="term" value="C:membrane"/>
    <property type="evidence" value="ECO:0007669"/>
    <property type="project" value="UniProtKB-SubCell"/>
</dbReference>
<feature type="transmembrane region" description="Helical" evidence="7">
    <location>
        <begin position="134"/>
        <end position="157"/>
    </location>
</feature>
<name>W7Q6Z5_9ALTE</name>
<feature type="transmembrane region" description="Helical" evidence="7">
    <location>
        <begin position="263"/>
        <end position="290"/>
    </location>
</feature>
<feature type="domain" description="Major facilitator superfamily (MFS) profile" evidence="8">
    <location>
        <begin position="11"/>
        <end position="508"/>
    </location>
</feature>
<keyword evidence="10" id="KW-1185">Reference proteome</keyword>
<keyword evidence="5 7" id="KW-1133">Transmembrane helix</keyword>
<dbReference type="Proteomes" id="UP000019276">
    <property type="component" value="Unassembled WGS sequence"/>
</dbReference>
<feature type="transmembrane region" description="Helical" evidence="7">
    <location>
        <begin position="78"/>
        <end position="96"/>
    </location>
</feature>
<comment type="caution">
    <text evidence="9">The sequence shown here is derived from an EMBL/GenBank/DDBJ whole genome shotgun (WGS) entry which is preliminary data.</text>
</comment>
<evidence type="ECO:0000256" key="4">
    <source>
        <dbReference type="ARBA" id="ARBA00022692"/>
    </source>
</evidence>
<dbReference type="InterPro" id="IPR050814">
    <property type="entry name" value="Myo-inositol_Transporter"/>
</dbReference>
<feature type="transmembrane region" description="Helical" evidence="7">
    <location>
        <begin position="9"/>
        <end position="30"/>
    </location>
</feature>
<keyword evidence="6 7" id="KW-0472">Membrane</keyword>